<sequence>MSVSPARLDLRLATHDKERIARAAALRGMPVSSFVRDAVLREADAAIAADAVVTLSRSESRHFLEALDAPLRPNARLKKAMDAAARVAKR</sequence>
<accession>A0A4Q8M123</accession>
<dbReference type="AlphaFoldDB" id="A0A4Q8M123"/>
<dbReference type="InterPro" id="IPR014795">
    <property type="entry name" value="TacA_1-like"/>
</dbReference>
<evidence type="ECO:0000256" key="2">
    <source>
        <dbReference type="ARBA" id="ARBA00049988"/>
    </source>
</evidence>
<gene>
    <name evidence="3" type="ORF">EA655_16400</name>
</gene>
<keyword evidence="1" id="KW-1277">Toxin-antitoxin system</keyword>
<dbReference type="InterPro" id="IPR010985">
    <property type="entry name" value="Ribbon_hlx_hlx"/>
</dbReference>
<comment type="caution">
    <text evidence="3">The sequence shown here is derived from an EMBL/GenBank/DDBJ whole genome shotgun (WGS) entry which is preliminary data.</text>
</comment>
<evidence type="ECO:0000256" key="1">
    <source>
        <dbReference type="ARBA" id="ARBA00022649"/>
    </source>
</evidence>
<comment type="similarity">
    <text evidence="2">Belongs to the TacA antitoxin family.</text>
</comment>
<organism evidence="3 4">
    <name type="scientific">Pseudoxanthomonas winnipegensis</name>
    <dbReference type="NCBI Taxonomy" id="2480810"/>
    <lineage>
        <taxon>Bacteria</taxon>
        <taxon>Pseudomonadati</taxon>
        <taxon>Pseudomonadota</taxon>
        <taxon>Gammaproteobacteria</taxon>
        <taxon>Lysobacterales</taxon>
        <taxon>Lysobacteraceae</taxon>
        <taxon>Pseudoxanthomonas</taxon>
    </lineage>
</organism>
<proteinExistence type="inferred from homology"/>
<dbReference type="GO" id="GO:0006355">
    <property type="term" value="P:regulation of DNA-templated transcription"/>
    <property type="evidence" value="ECO:0007669"/>
    <property type="project" value="InterPro"/>
</dbReference>
<dbReference type="RefSeq" id="WP_130535535.1">
    <property type="nucleotide sequence ID" value="NZ_SHMG01000012.1"/>
</dbReference>
<dbReference type="Proteomes" id="UP000294164">
    <property type="component" value="Unassembled WGS sequence"/>
</dbReference>
<dbReference type="EMBL" id="SHMG01000012">
    <property type="protein sequence ID" value="TAA38474.1"/>
    <property type="molecule type" value="Genomic_DNA"/>
</dbReference>
<evidence type="ECO:0000313" key="4">
    <source>
        <dbReference type="Proteomes" id="UP000294164"/>
    </source>
</evidence>
<dbReference type="PANTHER" id="PTHR35401">
    <property type="entry name" value="COPG FAMILY HELIX-TURN-HELIX PROTEIN-RELATED-RELATED"/>
    <property type="match status" value="1"/>
</dbReference>
<evidence type="ECO:0000313" key="3">
    <source>
        <dbReference type="EMBL" id="TAA38474.1"/>
    </source>
</evidence>
<dbReference type="Pfam" id="PF08681">
    <property type="entry name" value="TacA1"/>
    <property type="match status" value="1"/>
</dbReference>
<dbReference type="PANTHER" id="PTHR35401:SF2">
    <property type="entry name" value="ABC-TYPE TRANSPORT SYSTEM"/>
    <property type="match status" value="1"/>
</dbReference>
<protein>
    <submittedName>
        <fullName evidence="3">DUF1778 domain-containing protein</fullName>
    </submittedName>
</protein>
<reference evidence="3 4" key="1">
    <citation type="submission" date="2019-02" db="EMBL/GenBank/DDBJ databases">
        <title>WGS of Pseudoxanthomonas species novum from clinical isolates.</title>
        <authorList>
            <person name="Bernier A.-M."/>
            <person name="Bernard K."/>
            <person name="Vachon A."/>
        </authorList>
    </citation>
    <scope>NUCLEOTIDE SEQUENCE [LARGE SCALE GENOMIC DNA]</scope>
    <source>
        <strain evidence="3 4">NML130969</strain>
    </source>
</reference>
<dbReference type="SUPFAM" id="SSF47598">
    <property type="entry name" value="Ribbon-helix-helix"/>
    <property type="match status" value="1"/>
</dbReference>
<name>A0A4Q8M123_9GAMM</name>
<dbReference type="OrthoDB" id="6059233at2"/>
<dbReference type="Gene3D" id="1.20.5.780">
    <property type="entry name" value="Single helix bin"/>
    <property type="match status" value="1"/>
</dbReference>